<organism evidence="5 6">
    <name type="scientific">Lederbergia graminis</name>
    <dbReference type="NCBI Taxonomy" id="735518"/>
    <lineage>
        <taxon>Bacteria</taxon>
        <taxon>Bacillati</taxon>
        <taxon>Bacillota</taxon>
        <taxon>Bacilli</taxon>
        <taxon>Bacillales</taxon>
        <taxon>Bacillaceae</taxon>
        <taxon>Lederbergia</taxon>
    </lineage>
</organism>
<dbReference type="Proteomes" id="UP001596147">
    <property type="component" value="Unassembled WGS sequence"/>
</dbReference>
<dbReference type="PANTHER" id="PTHR43280:SF2">
    <property type="entry name" value="HTH-TYPE TRANSCRIPTIONAL REGULATOR EXSA"/>
    <property type="match status" value="1"/>
</dbReference>
<dbReference type="PROSITE" id="PS00041">
    <property type="entry name" value="HTH_ARAC_FAMILY_1"/>
    <property type="match status" value="1"/>
</dbReference>
<comment type="caution">
    <text evidence="5">The sequence shown here is derived from an EMBL/GenBank/DDBJ whole genome shotgun (WGS) entry which is preliminary data.</text>
</comment>
<name>A0ABW0LFK4_9BACI</name>
<dbReference type="PROSITE" id="PS01124">
    <property type="entry name" value="HTH_ARAC_FAMILY_2"/>
    <property type="match status" value="1"/>
</dbReference>
<dbReference type="Gene3D" id="1.10.10.60">
    <property type="entry name" value="Homeodomain-like"/>
    <property type="match status" value="2"/>
</dbReference>
<evidence type="ECO:0000313" key="5">
    <source>
        <dbReference type="EMBL" id="MFC5464645.1"/>
    </source>
</evidence>
<protein>
    <submittedName>
        <fullName evidence="5">Helix-turn-helix domain-containing protein</fullName>
    </submittedName>
</protein>
<evidence type="ECO:0000256" key="2">
    <source>
        <dbReference type="ARBA" id="ARBA00023125"/>
    </source>
</evidence>
<gene>
    <name evidence="5" type="ORF">ACFPM4_07755</name>
</gene>
<dbReference type="SUPFAM" id="SSF46689">
    <property type="entry name" value="Homeodomain-like"/>
    <property type="match status" value="2"/>
</dbReference>
<dbReference type="InterPro" id="IPR020449">
    <property type="entry name" value="Tscrpt_reg_AraC-type_HTH"/>
</dbReference>
<dbReference type="InterPro" id="IPR018062">
    <property type="entry name" value="HTH_AraC-typ_CS"/>
</dbReference>
<dbReference type="InterPro" id="IPR018060">
    <property type="entry name" value="HTH_AraC"/>
</dbReference>
<dbReference type="PANTHER" id="PTHR43280">
    <property type="entry name" value="ARAC-FAMILY TRANSCRIPTIONAL REGULATOR"/>
    <property type="match status" value="1"/>
</dbReference>
<evidence type="ECO:0000313" key="6">
    <source>
        <dbReference type="Proteomes" id="UP001596147"/>
    </source>
</evidence>
<keyword evidence="1" id="KW-0805">Transcription regulation</keyword>
<keyword evidence="2" id="KW-0238">DNA-binding</keyword>
<dbReference type="EMBL" id="JBHSMC010000010">
    <property type="protein sequence ID" value="MFC5464645.1"/>
    <property type="molecule type" value="Genomic_DNA"/>
</dbReference>
<dbReference type="SMART" id="SM00342">
    <property type="entry name" value="HTH_ARAC"/>
    <property type="match status" value="1"/>
</dbReference>
<keyword evidence="3" id="KW-0804">Transcription</keyword>
<keyword evidence="6" id="KW-1185">Reference proteome</keyword>
<feature type="domain" description="HTH araC/xylS-type" evidence="4">
    <location>
        <begin position="186"/>
        <end position="284"/>
    </location>
</feature>
<dbReference type="RefSeq" id="WP_382349789.1">
    <property type="nucleotide sequence ID" value="NZ_JBHSMC010000010.1"/>
</dbReference>
<dbReference type="SUPFAM" id="SSF51215">
    <property type="entry name" value="Regulatory protein AraC"/>
    <property type="match status" value="1"/>
</dbReference>
<evidence type="ECO:0000256" key="1">
    <source>
        <dbReference type="ARBA" id="ARBA00023015"/>
    </source>
</evidence>
<proteinExistence type="predicted"/>
<evidence type="ECO:0000256" key="3">
    <source>
        <dbReference type="ARBA" id="ARBA00023163"/>
    </source>
</evidence>
<sequence length="291" mass="33812">MLHIVAPPLPTLIAAGEDTYNVGQSHPNRQGIGVFDLLIVTNGSLYIGEEENHFHVKKHQVLILYPDCHHFSFQACTETTHFYWFHFSAKEWMELHEASGNRNVDRREEDSGNPFTERTFGILLEKYCPIHNALAVETICEQILYADNEALYRWEWKRQMLFQQLLQELSNNTKLSQSLPSLAIAEQAAAYLRKNFQRKVSYQELGEVLNFHPNHIARCMISTLGCTPIEYVNRVRLDQAKILLLSKDWSIEEIAIHCGFSQLAYFSRMFKKQEGVSPNQFRKKFMSVKEN</sequence>
<dbReference type="PRINTS" id="PR00032">
    <property type="entry name" value="HTHARAC"/>
</dbReference>
<dbReference type="InterPro" id="IPR009057">
    <property type="entry name" value="Homeodomain-like_sf"/>
</dbReference>
<dbReference type="Pfam" id="PF12833">
    <property type="entry name" value="HTH_18"/>
    <property type="match status" value="1"/>
</dbReference>
<reference evidence="6" key="1">
    <citation type="journal article" date="2019" name="Int. J. Syst. Evol. Microbiol.">
        <title>The Global Catalogue of Microorganisms (GCM) 10K type strain sequencing project: providing services to taxonomists for standard genome sequencing and annotation.</title>
        <authorList>
            <consortium name="The Broad Institute Genomics Platform"/>
            <consortium name="The Broad Institute Genome Sequencing Center for Infectious Disease"/>
            <person name="Wu L."/>
            <person name="Ma J."/>
        </authorList>
    </citation>
    <scope>NUCLEOTIDE SEQUENCE [LARGE SCALE GENOMIC DNA]</scope>
    <source>
        <strain evidence="6">CGMCC 1.12237</strain>
    </source>
</reference>
<evidence type="ECO:0000259" key="4">
    <source>
        <dbReference type="PROSITE" id="PS01124"/>
    </source>
</evidence>
<accession>A0ABW0LFK4</accession>
<dbReference type="InterPro" id="IPR037923">
    <property type="entry name" value="HTH-like"/>
</dbReference>